<evidence type="ECO:0000256" key="5">
    <source>
        <dbReference type="ARBA" id="ARBA00022801"/>
    </source>
</evidence>
<dbReference type="PANTHER" id="PTHR30616">
    <property type="entry name" value="UNCHARACTERIZED PROTEIN YFIH"/>
    <property type="match status" value="1"/>
</dbReference>
<comment type="catalytic activity">
    <reaction evidence="1">
        <text>inosine + phosphate = alpha-D-ribose 1-phosphate + hypoxanthine</text>
        <dbReference type="Rhea" id="RHEA:27646"/>
        <dbReference type="ChEBI" id="CHEBI:17368"/>
        <dbReference type="ChEBI" id="CHEBI:17596"/>
        <dbReference type="ChEBI" id="CHEBI:43474"/>
        <dbReference type="ChEBI" id="CHEBI:57720"/>
        <dbReference type="EC" id="2.4.2.1"/>
    </reaction>
    <physiologicalReaction direction="left-to-right" evidence="1">
        <dbReference type="Rhea" id="RHEA:27647"/>
    </physiologicalReaction>
</comment>
<dbReference type="Pfam" id="PF02578">
    <property type="entry name" value="Cu-oxidase_4"/>
    <property type="match status" value="1"/>
</dbReference>
<dbReference type="SUPFAM" id="SSF64438">
    <property type="entry name" value="CNF1/YfiH-like putative cysteine hydrolases"/>
    <property type="match status" value="1"/>
</dbReference>
<organism evidence="11 12">
    <name type="scientific">Alkalimonas collagenimarina</name>
    <dbReference type="NCBI Taxonomy" id="400390"/>
    <lineage>
        <taxon>Bacteria</taxon>
        <taxon>Pseudomonadati</taxon>
        <taxon>Pseudomonadota</taxon>
        <taxon>Gammaproteobacteria</taxon>
        <taxon>Alkalimonas</taxon>
    </lineage>
</organism>
<keyword evidence="6" id="KW-0862">Zinc</keyword>
<reference evidence="11 12" key="1">
    <citation type="submission" date="2023-08" db="EMBL/GenBank/DDBJ databases">
        <authorList>
            <person name="Joshi A."/>
            <person name="Thite S."/>
        </authorList>
    </citation>
    <scope>NUCLEOTIDE SEQUENCE [LARGE SCALE GENOMIC DNA]</scope>
    <source>
        <strain evidence="11 12">AC40</strain>
    </source>
</reference>
<name>A0ABT9GVU2_9GAMM</name>
<dbReference type="PANTHER" id="PTHR30616:SF2">
    <property type="entry name" value="PURINE NUCLEOSIDE PHOSPHORYLASE LACC1"/>
    <property type="match status" value="1"/>
</dbReference>
<dbReference type="Gene3D" id="3.60.140.10">
    <property type="entry name" value="CNF1/YfiH-like putative cysteine hydrolases"/>
    <property type="match status" value="1"/>
</dbReference>
<gene>
    <name evidence="11" type="primary">pgeF</name>
    <name evidence="11" type="ORF">Q3O60_01350</name>
</gene>
<evidence type="ECO:0000256" key="9">
    <source>
        <dbReference type="ARBA" id="ARBA00049893"/>
    </source>
</evidence>
<evidence type="ECO:0000256" key="10">
    <source>
        <dbReference type="RuleBase" id="RU361274"/>
    </source>
</evidence>
<dbReference type="EMBL" id="JAUZVZ010000002">
    <property type="protein sequence ID" value="MDP4534835.1"/>
    <property type="molecule type" value="Genomic_DNA"/>
</dbReference>
<sequence>MQLITPDWPAPACVKAFSSTRLGGCSLGDFASLNLGDHVGDKPELVRQNRQVLQQHAGMPTEPVWLQQVHGINVVRLPEQAKTSLQADAVVSSVEAQVCSVMTADCLPVLFCDRSGQQVAAAHAGWRGLLGGVLEATVARFEQPAEVLAWLGPAIGPEVFEVGPEVRQQFIATQATAEAAFQPSKADKWLANLYLLARLRLQAIGVTAIYGGDYCTLSQPELFFSYRRDGQTGRMASCIWLQS</sequence>
<protein>
    <recommendedName>
        <fullName evidence="10">Purine nucleoside phosphorylase</fullName>
    </recommendedName>
</protein>
<keyword evidence="12" id="KW-1185">Reference proteome</keyword>
<comment type="catalytic activity">
    <reaction evidence="8">
        <text>adenosine + phosphate = alpha-D-ribose 1-phosphate + adenine</text>
        <dbReference type="Rhea" id="RHEA:27642"/>
        <dbReference type="ChEBI" id="CHEBI:16335"/>
        <dbReference type="ChEBI" id="CHEBI:16708"/>
        <dbReference type="ChEBI" id="CHEBI:43474"/>
        <dbReference type="ChEBI" id="CHEBI:57720"/>
        <dbReference type="EC" id="2.4.2.1"/>
    </reaction>
    <physiologicalReaction direction="left-to-right" evidence="8">
        <dbReference type="Rhea" id="RHEA:27643"/>
    </physiologicalReaction>
</comment>
<evidence type="ECO:0000313" key="12">
    <source>
        <dbReference type="Proteomes" id="UP001231616"/>
    </source>
</evidence>
<proteinExistence type="inferred from homology"/>
<dbReference type="NCBIfam" id="TIGR00726">
    <property type="entry name" value="peptidoglycan editing factor PgeF"/>
    <property type="match status" value="1"/>
</dbReference>
<comment type="similarity">
    <text evidence="2 10">Belongs to the purine nucleoside phosphorylase YfiH/LACC1 family.</text>
</comment>
<dbReference type="InterPro" id="IPR003730">
    <property type="entry name" value="Cu_polyphenol_OxRdtase"/>
</dbReference>
<evidence type="ECO:0000313" key="11">
    <source>
        <dbReference type="EMBL" id="MDP4534835.1"/>
    </source>
</evidence>
<keyword evidence="3" id="KW-0808">Transferase</keyword>
<dbReference type="CDD" id="cd16833">
    <property type="entry name" value="YfiH"/>
    <property type="match status" value="1"/>
</dbReference>
<dbReference type="RefSeq" id="WP_305892294.1">
    <property type="nucleotide sequence ID" value="NZ_JAUZVZ010000002.1"/>
</dbReference>
<comment type="caution">
    <text evidence="11">The sequence shown here is derived from an EMBL/GenBank/DDBJ whole genome shotgun (WGS) entry which is preliminary data.</text>
</comment>
<dbReference type="Proteomes" id="UP001231616">
    <property type="component" value="Unassembled WGS sequence"/>
</dbReference>
<keyword evidence="5" id="KW-0378">Hydrolase</keyword>
<comment type="catalytic activity">
    <reaction evidence="9">
        <text>S-methyl-5'-thioadenosine + phosphate = 5-(methylsulfanyl)-alpha-D-ribose 1-phosphate + adenine</text>
        <dbReference type="Rhea" id="RHEA:11852"/>
        <dbReference type="ChEBI" id="CHEBI:16708"/>
        <dbReference type="ChEBI" id="CHEBI:17509"/>
        <dbReference type="ChEBI" id="CHEBI:43474"/>
        <dbReference type="ChEBI" id="CHEBI:58533"/>
        <dbReference type="EC" id="2.4.2.28"/>
    </reaction>
    <physiologicalReaction direction="left-to-right" evidence="9">
        <dbReference type="Rhea" id="RHEA:11853"/>
    </physiologicalReaction>
</comment>
<evidence type="ECO:0000256" key="8">
    <source>
        <dbReference type="ARBA" id="ARBA00048968"/>
    </source>
</evidence>
<evidence type="ECO:0000256" key="6">
    <source>
        <dbReference type="ARBA" id="ARBA00022833"/>
    </source>
</evidence>
<accession>A0ABT9GVU2</accession>
<evidence type="ECO:0000256" key="4">
    <source>
        <dbReference type="ARBA" id="ARBA00022723"/>
    </source>
</evidence>
<evidence type="ECO:0000256" key="2">
    <source>
        <dbReference type="ARBA" id="ARBA00007353"/>
    </source>
</evidence>
<evidence type="ECO:0000256" key="3">
    <source>
        <dbReference type="ARBA" id="ARBA00022679"/>
    </source>
</evidence>
<dbReference type="InterPro" id="IPR038371">
    <property type="entry name" value="Cu_polyphenol_OxRdtase_sf"/>
</dbReference>
<keyword evidence="4" id="KW-0479">Metal-binding</keyword>
<dbReference type="InterPro" id="IPR011324">
    <property type="entry name" value="Cytotoxic_necrot_fac-like_cat"/>
</dbReference>
<evidence type="ECO:0000256" key="7">
    <source>
        <dbReference type="ARBA" id="ARBA00047989"/>
    </source>
</evidence>
<evidence type="ECO:0000256" key="1">
    <source>
        <dbReference type="ARBA" id="ARBA00000553"/>
    </source>
</evidence>
<comment type="catalytic activity">
    <reaction evidence="7">
        <text>adenosine + H2O + H(+) = inosine + NH4(+)</text>
        <dbReference type="Rhea" id="RHEA:24408"/>
        <dbReference type="ChEBI" id="CHEBI:15377"/>
        <dbReference type="ChEBI" id="CHEBI:15378"/>
        <dbReference type="ChEBI" id="CHEBI:16335"/>
        <dbReference type="ChEBI" id="CHEBI:17596"/>
        <dbReference type="ChEBI" id="CHEBI:28938"/>
        <dbReference type="EC" id="3.5.4.4"/>
    </reaction>
    <physiologicalReaction direction="left-to-right" evidence="7">
        <dbReference type="Rhea" id="RHEA:24409"/>
    </physiologicalReaction>
</comment>